<evidence type="ECO:0000313" key="2">
    <source>
        <dbReference type="Proteomes" id="UP001056120"/>
    </source>
</evidence>
<dbReference type="Proteomes" id="UP001056120">
    <property type="component" value="Linkage Group LG26"/>
</dbReference>
<accession>A0ACB8ZEC3</accession>
<gene>
    <name evidence="1" type="ORF">L1987_78678</name>
</gene>
<sequence>MFDSLSHLRRLDAVSEVCSLKLMDYVRNQFEDLVLVVQLESCFFLVKLLLTLLCMPDRCSQALKWARGIALTVKYLHD</sequence>
<reference evidence="2" key="1">
    <citation type="journal article" date="2022" name="Mol. Ecol. Resour.">
        <title>The genomes of chicory, endive, great burdock and yacon provide insights into Asteraceae palaeo-polyploidization history and plant inulin production.</title>
        <authorList>
            <person name="Fan W."/>
            <person name="Wang S."/>
            <person name="Wang H."/>
            <person name="Wang A."/>
            <person name="Jiang F."/>
            <person name="Liu H."/>
            <person name="Zhao H."/>
            <person name="Xu D."/>
            <person name="Zhang Y."/>
        </authorList>
    </citation>
    <scope>NUCLEOTIDE SEQUENCE [LARGE SCALE GENOMIC DNA]</scope>
    <source>
        <strain evidence="2">cv. Yunnan</strain>
    </source>
</reference>
<comment type="caution">
    <text evidence="1">The sequence shown here is derived from an EMBL/GenBank/DDBJ whole genome shotgun (WGS) entry which is preliminary data.</text>
</comment>
<proteinExistence type="predicted"/>
<name>A0ACB8ZEC3_9ASTR</name>
<reference evidence="1 2" key="2">
    <citation type="journal article" date="2022" name="Mol. Ecol. Resour.">
        <title>The genomes of chicory, endive, great burdock and yacon provide insights into Asteraceae paleo-polyploidization history and plant inulin production.</title>
        <authorList>
            <person name="Fan W."/>
            <person name="Wang S."/>
            <person name="Wang H."/>
            <person name="Wang A."/>
            <person name="Jiang F."/>
            <person name="Liu H."/>
            <person name="Zhao H."/>
            <person name="Xu D."/>
            <person name="Zhang Y."/>
        </authorList>
    </citation>
    <scope>NUCLEOTIDE SEQUENCE [LARGE SCALE GENOMIC DNA]</scope>
    <source>
        <strain evidence="2">cv. Yunnan</strain>
        <tissue evidence="1">Leaves</tissue>
    </source>
</reference>
<protein>
    <submittedName>
        <fullName evidence="1">Uncharacterized protein</fullName>
    </submittedName>
</protein>
<keyword evidence="2" id="KW-1185">Reference proteome</keyword>
<organism evidence="1 2">
    <name type="scientific">Smallanthus sonchifolius</name>
    <dbReference type="NCBI Taxonomy" id="185202"/>
    <lineage>
        <taxon>Eukaryota</taxon>
        <taxon>Viridiplantae</taxon>
        <taxon>Streptophyta</taxon>
        <taxon>Embryophyta</taxon>
        <taxon>Tracheophyta</taxon>
        <taxon>Spermatophyta</taxon>
        <taxon>Magnoliopsida</taxon>
        <taxon>eudicotyledons</taxon>
        <taxon>Gunneridae</taxon>
        <taxon>Pentapetalae</taxon>
        <taxon>asterids</taxon>
        <taxon>campanulids</taxon>
        <taxon>Asterales</taxon>
        <taxon>Asteraceae</taxon>
        <taxon>Asteroideae</taxon>
        <taxon>Heliantheae alliance</taxon>
        <taxon>Millerieae</taxon>
        <taxon>Smallanthus</taxon>
    </lineage>
</organism>
<dbReference type="EMBL" id="CM042043">
    <property type="protein sequence ID" value="KAI3695679.1"/>
    <property type="molecule type" value="Genomic_DNA"/>
</dbReference>
<evidence type="ECO:0000313" key="1">
    <source>
        <dbReference type="EMBL" id="KAI3695679.1"/>
    </source>
</evidence>